<sequence>MSQQQRGTGAAPTRRTVLAGALAATSTLATTEAVAAPFVRRTTRPTAADWEALDRAISGDVLTPDDSRYSSARRLFNPRWDRVRPAAVVRVRRTADVSEAVDFARRQGVRALVRGGGHSYVGASTGSDALIVDLRALDSVTLTGTQASVGGGATLYPVKSALAARGRSIPTGSCPTVGAGGLTLGGGLGVDSRAHGLTSDAVVGATVVTRDGSVHRVDATNGSSLFWALRGGGTGLGVVTVWRYRTHATRRTGFFFLTFPTSAAVRVLTGWSRWQAAAPRSVWGSAHVEAMGSKGVRVRVVGVCAAGQEAAQAEALVRAVGVSPTSRSTRSTDYLDGVRLLGGGTTSARESFYAGSDVLRVMTTGTAEAVVGVMARRARSGGTGAAILDPLDGRVQDLERDDTAFPWRAHTATVQWYLGLSSSSATAWSAAADVVDAAHSALGSRSSGGYVNYLERSRPLRDYLAGNADRVAYLRTRYGVR</sequence>
<keyword evidence="4" id="KW-0274">FAD</keyword>
<dbReference type="Gene3D" id="3.30.465.10">
    <property type="match status" value="1"/>
</dbReference>
<dbReference type="InterPro" id="IPR016169">
    <property type="entry name" value="FAD-bd_PCMH_sub2"/>
</dbReference>
<reference evidence="8 9" key="1">
    <citation type="submission" date="2016-01" db="EMBL/GenBank/DDBJ databases">
        <title>Janibacter melonis strain CD11_4 genome sequencing and assembly.</title>
        <authorList>
            <person name="Nair G.R."/>
            <person name="Kaur G."/>
            <person name="Chander A.M."/>
            <person name="Mayilraj S."/>
        </authorList>
    </citation>
    <scope>NUCLEOTIDE SEQUENCE [LARGE SCALE GENOMIC DNA]</scope>
    <source>
        <strain evidence="8 9">CD11-4</strain>
    </source>
</reference>
<dbReference type="PROSITE" id="PS51387">
    <property type="entry name" value="FAD_PCMH"/>
    <property type="match status" value="1"/>
</dbReference>
<dbReference type="AlphaFoldDB" id="A0A176QGW3"/>
<dbReference type="EMBL" id="LQZG01000001">
    <property type="protein sequence ID" value="OAB88878.1"/>
    <property type="molecule type" value="Genomic_DNA"/>
</dbReference>
<dbReference type="PANTHER" id="PTHR42973">
    <property type="entry name" value="BINDING OXIDOREDUCTASE, PUTATIVE (AFU_ORTHOLOGUE AFUA_1G17690)-RELATED"/>
    <property type="match status" value="1"/>
</dbReference>
<comment type="caution">
    <text evidence="8">The sequence shown here is derived from an EMBL/GenBank/DDBJ whole genome shotgun (WGS) entry which is preliminary data.</text>
</comment>
<dbReference type="Pfam" id="PF01565">
    <property type="entry name" value="FAD_binding_4"/>
    <property type="match status" value="1"/>
</dbReference>
<dbReference type="SUPFAM" id="SSF56176">
    <property type="entry name" value="FAD-binding/transporter-associated domain-like"/>
    <property type="match status" value="1"/>
</dbReference>
<keyword evidence="5" id="KW-0560">Oxidoreductase</keyword>
<keyword evidence="6" id="KW-0732">Signal</keyword>
<evidence type="ECO:0000259" key="7">
    <source>
        <dbReference type="PROSITE" id="PS51387"/>
    </source>
</evidence>
<evidence type="ECO:0000313" key="9">
    <source>
        <dbReference type="Proteomes" id="UP000076976"/>
    </source>
</evidence>
<keyword evidence="9" id="KW-1185">Reference proteome</keyword>
<evidence type="ECO:0000256" key="5">
    <source>
        <dbReference type="ARBA" id="ARBA00023002"/>
    </source>
</evidence>
<dbReference type="RefSeq" id="WP_068271575.1">
    <property type="nucleotide sequence ID" value="NZ_LQZG01000001.1"/>
</dbReference>
<feature type="signal peptide" evidence="6">
    <location>
        <begin position="1"/>
        <end position="35"/>
    </location>
</feature>
<feature type="domain" description="FAD-binding PCMH-type" evidence="7">
    <location>
        <begin position="81"/>
        <end position="249"/>
    </location>
</feature>
<dbReference type="InterPro" id="IPR016167">
    <property type="entry name" value="FAD-bd_PCMH_sub1"/>
</dbReference>
<comment type="similarity">
    <text evidence="2">Belongs to the oxygen-dependent FAD-linked oxidoreductase family.</text>
</comment>
<dbReference type="Gene3D" id="3.30.43.10">
    <property type="entry name" value="Uridine Diphospho-n-acetylenolpyruvylglucosamine Reductase, domain 2"/>
    <property type="match status" value="1"/>
</dbReference>
<dbReference type="Proteomes" id="UP000076976">
    <property type="component" value="Unassembled WGS sequence"/>
</dbReference>
<dbReference type="InterPro" id="IPR006094">
    <property type="entry name" value="Oxid_FAD_bind_N"/>
</dbReference>
<dbReference type="STRING" id="262209.AWH69_03665"/>
<dbReference type="GO" id="GO:0016491">
    <property type="term" value="F:oxidoreductase activity"/>
    <property type="evidence" value="ECO:0007669"/>
    <property type="project" value="UniProtKB-KW"/>
</dbReference>
<organism evidence="8 9">
    <name type="scientific">Janibacter melonis</name>
    <dbReference type="NCBI Taxonomy" id="262209"/>
    <lineage>
        <taxon>Bacteria</taxon>
        <taxon>Bacillati</taxon>
        <taxon>Actinomycetota</taxon>
        <taxon>Actinomycetes</taxon>
        <taxon>Micrococcales</taxon>
        <taxon>Intrasporangiaceae</taxon>
        <taxon>Janibacter</taxon>
    </lineage>
</organism>
<evidence type="ECO:0000256" key="4">
    <source>
        <dbReference type="ARBA" id="ARBA00022827"/>
    </source>
</evidence>
<evidence type="ECO:0000313" key="8">
    <source>
        <dbReference type="EMBL" id="OAB88878.1"/>
    </source>
</evidence>
<dbReference type="InterPro" id="IPR050416">
    <property type="entry name" value="FAD-linked_Oxidoreductase"/>
</dbReference>
<protein>
    <recommendedName>
        <fullName evidence="7">FAD-binding PCMH-type domain-containing protein</fullName>
    </recommendedName>
</protein>
<dbReference type="InterPro" id="IPR036318">
    <property type="entry name" value="FAD-bd_PCMH-like_sf"/>
</dbReference>
<keyword evidence="3" id="KW-0285">Flavoprotein</keyword>
<dbReference type="GO" id="GO:0071949">
    <property type="term" value="F:FAD binding"/>
    <property type="evidence" value="ECO:0007669"/>
    <property type="project" value="InterPro"/>
</dbReference>
<gene>
    <name evidence="8" type="ORF">AWH69_03665</name>
</gene>
<feature type="chain" id="PRO_5008048894" description="FAD-binding PCMH-type domain-containing protein" evidence="6">
    <location>
        <begin position="36"/>
        <end position="481"/>
    </location>
</feature>
<comment type="cofactor">
    <cofactor evidence="1">
        <name>FAD</name>
        <dbReference type="ChEBI" id="CHEBI:57692"/>
    </cofactor>
</comment>
<evidence type="ECO:0000256" key="1">
    <source>
        <dbReference type="ARBA" id="ARBA00001974"/>
    </source>
</evidence>
<evidence type="ECO:0000256" key="3">
    <source>
        <dbReference type="ARBA" id="ARBA00022630"/>
    </source>
</evidence>
<accession>A0A176QGW3</accession>
<proteinExistence type="inferred from homology"/>
<evidence type="ECO:0000256" key="6">
    <source>
        <dbReference type="SAM" id="SignalP"/>
    </source>
</evidence>
<dbReference type="PANTHER" id="PTHR42973:SF39">
    <property type="entry name" value="FAD-BINDING PCMH-TYPE DOMAIN-CONTAINING PROTEIN"/>
    <property type="match status" value="1"/>
</dbReference>
<evidence type="ECO:0000256" key="2">
    <source>
        <dbReference type="ARBA" id="ARBA00005466"/>
    </source>
</evidence>
<dbReference type="PROSITE" id="PS51318">
    <property type="entry name" value="TAT"/>
    <property type="match status" value="1"/>
</dbReference>
<name>A0A176QGW3_9MICO</name>
<dbReference type="InterPro" id="IPR016166">
    <property type="entry name" value="FAD-bd_PCMH"/>
</dbReference>
<dbReference type="InterPro" id="IPR006311">
    <property type="entry name" value="TAT_signal"/>
</dbReference>
<dbReference type="Gene3D" id="3.40.462.20">
    <property type="match status" value="1"/>
</dbReference>